<organism evidence="4 5">
    <name type="scientific">Nitzschia inconspicua</name>
    <dbReference type="NCBI Taxonomy" id="303405"/>
    <lineage>
        <taxon>Eukaryota</taxon>
        <taxon>Sar</taxon>
        <taxon>Stramenopiles</taxon>
        <taxon>Ochrophyta</taxon>
        <taxon>Bacillariophyta</taxon>
        <taxon>Bacillariophyceae</taxon>
        <taxon>Bacillariophycidae</taxon>
        <taxon>Bacillariales</taxon>
        <taxon>Bacillariaceae</taxon>
        <taxon>Nitzschia</taxon>
    </lineage>
</organism>
<dbReference type="Pfam" id="PF20710">
    <property type="entry name" value="DUF6824"/>
    <property type="match status" value="1"/>
</dbReference>
<dbReference type="GO" id="GO:0031119">
    <property type="term" value="P:tRNA pseudouridine synthesis"/>
    <property type="evidence" value="ECO:0007669"/>
    <property type="project" value="TreeGrafter"/>
</dbReference>
<dbReference type="InterPro" id="IPR049227">
    <property type="entry name" value="DUF6824"/>
</dbReference>
<dbReference type="InterPro" id="IPR020097">
    <property type="entry name" value="PsdUridine_synth_TruA_a/b_dom"/>
</dbReference>
<reference evidence="4" key="2">
    <citation type="submission" date="2021-04" db="EMBL/GenBank/DDBJ databases">
        <authorList>
            <person name="Podell S."/>
        </authorList>
    </citation>
    <scope>NUCLEOTIDE SEQUENCE</scope>
    <source>
        <strain evidence="4">Hildebrandi</strain>
    </source>
</reference>
<protein>
    <submittedName>
        <fullName evidence="4">tRNA pseudouridine synthase A</fullName>
    </submittedName>
</protein>
<evidence type="ECO:0000259" key="3">
    <source>
        <dbReference type="Pfam" id="PF20710"/>
    </source>
</evidence>
<dbReference type="HAMAP" id="MF_00171">
    <property type="entry name" value="TruA"/>
    <property type="match status" value="1"/>
</dbReference>
<dbReference type="Proteomes" id="UP000693970">
    <property type="component" value="Unassembled WGS sequence"/>
</dbReference>
<reference evidence="4" key="1">
    <citation type="journal article" date="2021" name="Sci. Rep.">
        <title>Diploid genomic architecture of Nitzschia inconspicua, an elite biomass production diatom.</title>
        <authorList>
            <person name="Oliver A."/>
            <person name="Podell S."/>
            <person name="Pinowska A."/>
            <person name="Traller J.C."/>
            <person name="Smith S.R."/>
            <person name="McClure R."/>
            <person name="Beliaev A."/>
            <person name="Bohutskyi P."/>
            <person name="Hill E.A."/>
            <person name="Rabines A."/>
            <person name="Zheng H."/>
            <person name="Allen L.Z."/>
            <person name="Kuo A."/>
            <person name="Grigoriev I.V."/>
            <person name="Allen A.E."/>
            <person name="Hazlebeck D."/>
            <person name="Allen E.E."/>
        </authorList>
    </citation>
    <scope>NUCLEOTIDE SEQUENCE</scope>
    <source>
        <strain evidence="4">Hildebrandi</strain>
    </source>
</reference>
<dbReference type="EMBL" id="JAGRRH010000022">
    <property type="protein sequence ID" value="KAG7345454.1"/>
    <property type="molecule type" value="Genomic_DNA"/>
</dbReference>
<dbReference type="OrthoDB" id="271910at2759"/>
<proteinExistence type="inferred from homology"/>
<sequence>MSEASSSQIDSIYIRSILEHDVLLGRGSGPNEHHGNIRYRSLCLQRKEEYTKTSLRNEKNEIAKWVFGKVEENGGRFVKQVKAGSSIPGDDALYMEVEKEVALEKIRQSLRQALNRPKNPSPRNSPSNGTSKGAASRTGVSLPNIARQRSSSSSSSSRSKLDKSPSKTSGSAAKATDIPSPTDPKDLQRYKLILSYDGTRYKGWQRQSSSSTVQDGFTSPSSKNTHHLKKRKHDDMGRVVTIPLTIQETLEDALEMYSSLDRPTLKVRMAGRTDAGVHARGQVVAVTLPKPKSKASTSPDTELWQIRKSINSRLPRDLSVDAISMCDASFDPRQDVVLKQYSYTLRYFRRSLDDRGSTVLPICFKGGPELLRSAFDNDRCWLVPWALDDTKLDQYCKLLVGDHDFSAFVHKRVREDRDNCKKVTRFECIRVRTTLQEDGASICEARFEVEAQGFGRSQVRNFIGFIVDLCRGVIQDYDTVERWLWTSPPENISKVINAAPACGLCLEWVKYAEMEKNCNT</sequence>
<feature type="compositionally biased region" description="Polar residues" evidence="1">
    <location>
        <begin position="205"/>
        <end position="223"/>
    </location>
</feature>
<keyword evidence="5" id="KW-1185">Reference proteome</keyword>
<feature type="region of interest" description="Disordered" evidence="1">
    <location>
        <begin position="112"/>
        <end position="186"/>
    </location>
</feature>
<evidence type="ECO:0000259" key="2">
    <source>
        <dbReference type="Pfam" id="PF01416"/>
    </source>
</evidence>
<comment type="caution">
    <text evidence="4">The sequence shown here is derived from an EMBL/GenBank/DDBJ whole genome shotgun (WGS) entry which is preliminary data.</text>
</comment>
<dbReference type="GO" id="GO:0009982">
    <property type="term" value="F:pseudouridine synthase activity"/>
    <property type="evidence" value="ECO:0007669"/>
    <property type="project" value="InterPro"/>
</dbReference>
<evidence type="ECO:0000313" key="4">
    <source>
        <dbReference type="EMBL" id="KAG7345454.1"/>
    </source>
</evidence>
<dbReference type="GO" id="GO:0003723">
    <property type="term" value="F:RNA binding"/>
    <property type="evidence" value="ECO:0007669"/>
    <property type="project" value="InterPro"/>
</dbReference>
<dbReference type="InterPro" id="IPR001406">
    <property type="entry name" value="PsdUridine_synth_TruA"/>
</dbReference>
<feature type="domain" description="DUF6824" evidence="3">
    <location>
        <begin position="21"/>
        <end position="112"/>
    </location>
</feature>
<gene>
    <name evidence="4" type="ORF">IV203_032985</name>
</gene>
<feature type="compositionally biased region" description="Low complexity" evidence="1">
    <location>
        <begin position="149"/>
        <end position="158"/>
    </location>
</feature>
<evidence type="ECO:0000256" key="1">
    <source>
        <dbReference type="SAM" id="MobiDB-lite"/>
    </source>
</evidence>
<feature type="region of interest" description="Disordered" evidence="1">
    <location>
        <begin position="204"/>
        <end position="233"/>
    </location>
</feature>
<feature type="compositionally biased region" description="Polar residues" evidence="1">
    <location>
        <begin position="129"/>
        <end position="141"/>
    </location>
</feature>
<dbReference type="AlphaFoldDB" id="A0A9K3KKJ8"/>
<feature type="compositionally biased region" description="Low complexity" evidence="1">
    <location>
        <begin position="115"/>
        <end position="128"/>
    </location>
</feature>
<dbReference type="Pfam" id="PF01416">
    <property type="entry name" value="PseudoU_synth_1"/>
    <property type="match status" value="1"/>
</dbReference>
<dbReference type="PANTHER" id="PTHR11142:SF0">
    <property type="entry name" value="TRNA PSEUDOURIDINE SYNTHASE-LIKE 1"/>
    <property type="match status" value="1"/>
</dbReference>
<dbReference type="PANTHER" id="PTHR11142">
    <property type="entry name" value="PSEUDOURIDYLATE SYNTHASE"/>
    <property type="match status" value="1"/>
</dbReference>
<feature type="domain" description="Pseudouridine synthase I TruA alpha/beta" evidence="2">
    <location>
        <begin position="396"/>
        <end position="511"/>
    </location>
</feature>
<name>A0A9K3KKJ8_9STRA</name>
<accession>A0A9K3KKJ8</accession>
<evidence type="ECO:0000313" key="5">
    <source>
        <dbReference type="Proteomes" id="UP000693970"/>
    </source>
</evidence>